<comment type="caution">
    <text evidence="1">The sequence shown here is derived from an EMBL/GenBank/DDBJ whole genome shotgun (WGS) entry which is preliminary data.</text>
</comment>
<dbReference type="EMBL" id="BGPR01067172">
    <property type="protein sequence ID" value="GBO41482.1"/>
    <property type="molecule type" value="Genomic_DNA"/>
</dbReference>
<reference evidence="1 2" key="1">
    <citation type="journal article" date="2019" name="Sci. Rep.">
        <title>Orb-weaving spider Araneus ventricosus genome elucidates the spidroin gene catalogue.</title>
        <authorList>
            <person name="Kono N."/>
            <person name="Nakamura H."/>
            <person name="Ohtoshi R."/>
            <person name="Moran D.A.P."/>
            <person name="Shinohara A."/>
            <person name="Yoshida Y."/>
            <person name="Fujiwara M."/>
            <person name="Mori M."/>
            <person name="Tomita M."/>
            <person name="Arakawa K."/>
        </authorList>
    </citation>
    <scope>NUCLEOTIDE SEQUENCE [LARGE SCALE GENOMIC DNA]</scope>
</reference>
<proteinExistence type="predicted"/>
<dbReference type="Proteomes" id="UP000499080">
    <property type="component" value="Unassembled WGS sequence"/>
</dbReference>
<sequence>MKLAAAVQSELARSLQKKDTFWHSLRIGAPAPACVGKRFLLPASAKALTPALRSSPPYLLNVAKGLKSEELLRWLLLEVQGQSG</sequence>
<evidence type="ECO:0000313" key="2">
    <source>
        <dbReference type="Proteomes" id="UP000499080"/>
    </source>
</evidence>
<gene>
    <name evidence="1" type="ORF">AVEN_10994_1</name>
</gene>
<evidence type="ECO:0000313" key="1">
    <source>
        <dbReference type="EMBL" id="GBO41482.1"/>
    </source>
</evidence>
<dbReference type="AlphaFoldDB" id="A0A4Y2X0C8"/>
<protein>
    <submittedName>
        <fullName evidence="1">Uncharacterized protein</fullName>
    </submittedName>
</protein>
<organism evidence="1 2">
    <name type="scientific">Araneus ventricosus</name>
    <name type="common">Orbweaver spider</name>
    <name type="synonym">Epeira ventricosa</name>
    <dbReference type="NCBI Taxonomy" id="182803"/>
    <lineage>
        <taxon>Eukaryota</taxon>
        <taxon>Metazoa</taxon>
        <taxon>Ecdysozoa</taxon>
        <taxon>Arthropoda</taxon>
        <taxon>Chelicerata</taxon>
        <taxon>Arachnida</taxon>
        <taxon>Araneae</taxon>
        <taxon>Araneomorphae</taxon>
        <taxon>Entelegynae</taxon>
        <taxon>Araneoidea</taxon>
        <taxon>Araneidae</taxon>
        <taxon>Araneus</taxon>
    </lineage>
</organism>
<accession>A0A4Y2X0C8</accession>
<keyword evidence="2" id="KW-1185">Reference proteome</keyword>
<name>A0A4Y2X0C8_ARAVE</name>